<name>A0A542ZCU8_9ACTN</name>
<evidence type="ECO:0000256" key="5">
    <source>
        <dbReference type="ARBA" id="ARBA00023027"/>
    </source>
</evidence>
<comment type="similarity">
    <text evidence="1 6">Belongs to the complex I 49 kDa subunit family.</text>
</comment>
<evidence type="ECO:0000256" key="3">
    <source>
        <dbReference type="ARBA" id="ARBA00022719"/>
    </source>
</evidence>
<keyword evidence="3" id="KW-0874">Quinone</keyword>
<reference evidence="8 9" key="1">
    <citation type="submission" date="2019-06" db="EMBL/GenBank/DDBJ databases">
        <title>Sequencing the genomes of 1000 actinobacteria strains.</title>
        <authorList>
            <person name="Klenk H.-P."/>
        </authorList>
    </citation>
    <scope>NUCLEOTIDE SEQUENCE [LARGE SCALE GENOMIC DNA]</scope>
    <source>
        <strain evidence="8 9">DSM 8251</strain>
    </source>
</reference>
<feature type="domain" description="NADH-quinone oxidoreductase subunit D" evidence="7">
    <location>
        <begin position="139"/>
        <end position="364"/>
    </location>
</feature>
<dbReference type="PANTHER" id="PTHR11993">
    <property type="entry name" value="NADH-UBIQUINONE OXIDOREDUCTASE 49 KDA SUBUNIT"/>
    <property type="match status" value="1"/>
</dbReference>
<keyword evidence="9" id="KW-1185">Reference proteome</keyword>
<dbReference type="EMBL" id="VFOR01000002">
    <property type="protein sequence ID" value="TQL58127.1"/>
    <property type="molecule type" value="Genomic_DNA"/>
</dbReference>
<dbReference type="RefSeq" id="WP_142093951.1">
    <property type="nucleotide sequence ID" value="NZ_BAAAMD010000004.1"/>
</dbReference>
<evidence type="ECO:0000256" key="4">
    <source>
        <dbReference type="ARBA" id="ARBA00022967"/>
    </source>
</evidence>
<dbReference type="Gene3D" id="1.10.645.10">
    <property type="entry name" value="Cytochrome-c3 Hydrogenase, chain B"/>
    <property type="match status" value="1"/>
</dbReference>
<evidence type="ECO:0000256" key="1">
    <source>
        <dbReference type="ARBA" id="ARBA00005769"/>
    </source>
</evidence>
<comment type="caution">
    <text evidence="8">The sequence shown here is derived from an EMBL/GenBank/DDBJ whole genome shotgun (WGS) entry which is preliminary data.</text>
</comment>
<dbReference type="GO" id="GO:0051287">
    <property type="term" value="F:NAD binding"/>
    <property type="evidence" value="ECO:0007669"/>
    <property type="project" value="InterPro"/>
</dbReference>
<sequence>MRKTHHLLIGSLGAAVPGAQRLDLGLDHPSHAGLLELHLTTEDGVVRTAEPRIGAMHRGVEKLFEVRDYRQILMLANRHDWQAPFFGELAAARLFEEMMGLPVPPRAAALRVLLAEHARVTSHLGQLSWLAHRCGHSLHEHREQLREVLVMWTGNRIHPMVTRLGGLAAEPDARAIPALVEALEAAAEATSRLAIGAECEGVAPVPEGAVDAWGLSGPLARSAGVASDLRRDDPDYADVLDLLEIHASTGDAAARFAQMIGEVSDSARIVARLAPRLPDGPVNSKLPKIVKLPEGSGHLMLEGALGRMGFRVVSRGQKTPWRMKLRTPSFQHVAALEVLLPGTRAEDVETALASVGWVVGDLDK</sequence>
<dbReference type="InterPro" id="IPR022885">
    <property type="entry name" value="NDH1_su_D/H"/>
</dbReference>
<dbReference type="InterPro" id="IPR001135">
    <property type="entry name" value="NADH_Q_OxRdtase_suD"/>
</dbReference>
<keyword evidence="5 6" id="KW-0520">NAD</keyword>
<accession>A0A542ZCU8</accession>
<keyword evidence="2 6" id="KW-0813">Transport</keyword>
<dbReference type="Proteomes" id="UP000316196">
    <property type="component" value="Unassembled WGS sequence"/>
</dbReference>
<keyword evidence="4 6" id="KW-1278">Translocase</keyword>
<evidence type="ECO:0000256" key="6">
    <source>
        <dbReference type="RuleBase" id="RU003685"/>
    </source>
</evidence>
<proteinExistence type="inferred from homology"/>
<dbReference type="GO" id="GO:0016651">
    <property type="term" value="F:oxidoreductase activity, acting on NAD(P)H"/>
    <property type="evidence" value="ECO:0007669"/>
    <property type="project" value="InterPro"/>
</dbReference>
<dbReference type="OrthoDB" id="9801496at2"/>
<dbReference type="InterPro" id="IPR014029">
    <property type="entry name" value="NADH_UbQ_OxRdtase_49kDa_CS"/>
</dbReference>
<dbReference type="PROSITE" id="PS00535">
    <property type="entry name" value="COMPLEX1_49K"/>
    <property type="match status" value="1"/>
</dbReference>
<protein>
    <submittedName>
        <fullName evidence="8">NADH dehydrogenase subunit D</fullName>
    </submittedName>
</protein>
<gene>
    <name evidence="8" type="ORF">FB460_1980</name>
</gene>
<evidence type="ECO:0000256" key="2">
    <source>
        <dbReference type="ARBA" id="ARBA00022448"/>
    </source>
</evidence>
<evidence type="ECO:0000313" key="9">
    <source>
        <dbReference type="Proteomes" id="UP000316196"/>
    </source>
</evidence>
<dbReference type="InterPro" id="IPR029014">
    <property type="entry name" value="NiFe-Hase_large"/>
</dbReference>
<dbReference type="PANTHER" id="PTHR11993:SF10">
    <property type="entry name" value="NADH DEHYDROGENASE [UBIQUINONE] IRON-SULFUR PROTEIN 2, MITOCHONDRIAL"/>
    <property type="match status" value="1"/>
</dbReference>
<dbReference type="GO" id="GO:0048038">
    <property type="term" value="F:quinone binding"/>
    <property type="evidence" value="ECO:0007669"/>
    <property type="project" value="UniProtKB-KW"/>
</dbReference>
<dbReference type="Pfam" id="PF00346">
    <property type="entry name" value="Complex1_49kDa"/>
    <property type="match status" value="1"/>
</dbReference>
<dbReference type="AlphaFoldDB" id="A0A542ZCU8"/>
<organism evidence="8 9">
    <name type="scientific">Propioniferax innocua</name>
    <dbReference type="NCBI Taxonomy" id="1753"/>
    <lineage>
        <taxon>Bacteria</taxon>
        <taxon>Bacillati</taxon>
        <taxon>Actinomycetota</taxon>
        <taxon>Actinomycetes</taxon>
        <taxon>Propionibacteriales</taxon>
        <taxon>Propionibacteriaceae</taxon>
        <taxon>Propioniferax</taxon>
    </lineage>
</organism>
<dbReference type="SUPFAM" id="SSF56762">
    <property type="entry name" value="HydB/Nqo4-like"/>
    <property type="match status" value="1"/>
</dbReference>
<evidence type="ECO:0000259" key="7">
    <source>
        <dbReference type="Pfam" id="PF00346"/>
    </source>
</evidence>
<evidence type="ECO:0000313" key="8">
    <source>
        <dbReference type="EMBL" id="TQL58127.1"/>
    </source>
</evidence>